<proteinExistence type="predicted"/>
<keyword evidence="1" id="KW-1133">Transmembrane helix</keyword>
<feature type="transmembrane region" description="Helical" evidence="1">
    <location>
        <begin position="55"/>
        <end position="82"/>
    </location>
</feature>
<dbReference type="EMBL" id="JJMP01000001">
    <property type="protein sequence ID" value="RYC53139.1"/>
    <property type="molecule type" value="Genomic_DNA"/>
</dbReference>
<accession>A0A444VR31</accession>
<reference evidence="2 3" key="1">
    <citation type="submission" date="2014-04" db="EMBL/GenBank/DDBJ databases">
        <title>Whole genome of Muricauda olearia.</title>
        <authorList>
            <person name="Zhang X.-H."/>
            <person name="Tang K."/>
        </authorList>
    </citation>
    <scope>NUCLEOTIDE SEQUENCE [LARGE SCALE GENOMIC DNA]</scope>
    <source>
        <strain evidence="2 3">Th120</strain>
    </source>
</reference>
<protein>
    <submittedName>
        <fullName evidence="2">Uncharacterized protein</fullName>
    </submittedName>
</protein>
<dbReference type="RefSeq" id="WP_129652839.1">
    <property type="nucleotide sequence ID" value="NZ_ML142907.1"/>
</dbReference>
<name>A0A444VR31_9FLAO</name>
<feature type="transmembrane region" description="Helical" evidence="1">
    <location>
        <begin position="94"/>
        <end position="115"/>
    </location>
</feature>
<feature type="transmembrane region" description="Helical" evidence="1">
    <location>
        <begin position="16"/>
        <end position="35"/>
    </location>
</feature>
<organism evidence="2 3">
    <name type="scientific">Flagellimonas olearia</name>
    <dbReference type="NCBI Taxonomy" id="552546"/>
    <lineage>
        <taxon>Bacteria</taxon>
        <taxon>Pseudomonadati</taxon>
        <taxon>Bacteroidota</taxon>
        <taxon>Flavobacteriia</taxon>
        <taxon>Flavobacteriales</taxon>
        <taxon>Flavobacteriaceae</taxon>
        <taxon>Flagellimonas</taxon>
    </lineage>
</organism>
<gene>
    <name evidence="2" type="ORF">DN53_02670</name>
</gene>
<evidence type="ECO:0000313" key="2">
    <source>
        <dbReference type="EMBL" id="RYC53139.1"/>
    </source>
</evidence>
<evidence type="ECO:0000313" key="3">
    <source>
        <dbReference type="Proteomes" id="UP000290261"/>
    </source>
</evidence>
<sequence length="122" mass="13967">MNKETTMSRKKWAKTIWEYALWTMAALLLGIGYMYAVLGPPPEPTNTWNFFLGKIYLFGLVRIGLIIGGIVAILFIIFDVFLINRKWALSKNKLGIRIIALLVILILVTTLHYLLEKTINLI</sequence>
<keyword evidence="1" id="KW-0472">Membrane</keyword>
<dbReference type="AlphaFoldDB" id="A0A444VR31"/>
<keyword evidence="1" id="KW-0812">Transmembrane</keyword>
<evidence type="ECO:0000256" key="1">
    <source>
        <dbReference type="SAM" id="Phobius"/>
    </source>
</evidence>
<comment type="caution">
    <text evidence="2">The sequence shown here is derived from an EMBL/GenBank/DDBJ whole genome shotgun (WGS) entry which is preliminary data.</text>
</comment>
<keyword evidence="3" id="KW-1185">Reference proteome</keyword>
<dbReference type="Proteomes" id="UP000290261">
    <property type="component" value="Unassembled WGS sequence"/>
</dbReference>